<protein>
    <submittedName>
        <fullName evidence="1">Uncharacterized protein</fullName>
    </submittedName>
</protein>
<organism evidence="1 2">
    <name type="scientific">Pisolithus tinctorius Marx 270</name>
    <dbReference type="NCBI Taxonomy" id="870435"/>
    <lineage>
        <taxon>Eukaryota</taxon>
        <taxon>Fungi</taxon>
        <taxon>Dikarya</taxon>
        <taxon>Basidiomycota</taxon>
        <taxon>Agaricomycotina</taxon>
        <taxon>Agaricomycetes</taxon>
        <taxon>Agaricomycetidae</taxon>
        <taxon>Boletales</taxon>
        <taxon>Sclerodermatineae</taxon>
        <taxon>Pisolithaceae</taxon>
        <taxon>Pisolithus</taxon>
    </lineage>
</organism>
<sequence>MTGAHGCSRRRGAYRSLWLGEHFRLSGIYIGLTGGDDVGVAARFNRLKRDLLQLAAME</sequence>
<name>A0A0C3PNA4_PISTI</name>
<reference evidence="1 2" key="1">
    <citation type="submission" date="2014-04" db="EMBL/GenBank/DDBJ databases">
        <authorList>
            <consortium name="DOE Joint Genome Institute"/>
            <person name="Kuo A."/>
            <person name="Kohler A."/>
            <person name="Costa M.D."/>
            <person name="Nagy L.G."/>
            <person name="Floudas D."/>
            <person name="Copeland A."/>
            <person name="Barry K.W."/>
            <person name="Cichocki N."/>
            <person name="Veneault-Fourrey C."/>
            <person name="LaButti K."/>
            <person name="Lindquist E.A."/>
            <person name="Lipzen A."/>
            <person name="Lundell T."/>
            <person name="Morin E."/>
            <person name="Murat C."/>
            <person name="Sun H."/>
            <person name="Tunlid A."/>
            <person name="Henrissat B."/>
            <person name="Grigoriev I.V."/>
            <person name="Hibbett D.S."/>
            <person name="Martin F."/>
            <person name="Nordberg H.P."/>
            <person name="Cantor M.N."/>
            <person name="Hua S.X."/>
        </authorList>
    </citation>
    <scope>NUCLEOTIDE SEQUENCE [LARGE SCALE GENOMIC DNA]</scope>
    <source>
        <strain evidence="1 2">Marx 270</strain>
    </source>
</reference>
<reference evidence="2" key="2">
    <citation type="submission" date="2015-01" db="EMBL/GenBank/DDBJ databases">
        <title>Evolutionary Origins and Diversification of the Mycorrhizal Mutualists.</title>
        <authorList>
            <consortium name="DOE Joint Genome Institute"/>
            <consortium name="Mycorrhizal Genomics Consortium"/>
            <person name="Kohler A."/>
            <person name="Kuo A."/>
            <person name="Nagy L.G."/>
            <person name="Floudas D."/>
            <person name="Copeland A."/>
            <person name="Barry K.W."/>
            <person name="Cichocki N."/>
            <person name="Veneault-Fourrey C."/>
            <person name="LaButti K."/>
            <person name="Lindquist E.A."/>
            <person name="Lipzen A."/>
            <person name="Lundell T."/>
            <person name="Morin E."/>
            <person name="Murat C."/>
            <person name="Riley R."/>
            <person name="Ohm R."/>
            <person name="Sun H."/>
            <person name="Tunlid A."/>
            <person name="Henrissat B."/>
            <person name="Grigoriev I.V."/>
            <person name="Hibbett D.S."/>
            <person name="Martin F."/>
        </authorList>
    </citation>
    <scope>NUCLEOTIDE SEQUENCE [LARGE SCALE GENOMIC DNA]</scope>
    <source>
        <strain evidence="2">Marx 270</strain>
    </source>
</reference>
<dbReference type="OrthoDB" id="2657890at2759"/>
<evidence type="ECO:0000313" key="2">
    <source>
        <dbReference type="Proteomes" id="UP000054217"/>
    </source>
</evidence>
<dbReference type="InParanoid" id="A0A0C3PNA4"/>
<accession>A0A0C3PNA4</accession>
<evidence type="ECO:0000313" key="1">
    <source>
        <dbReference type="EMBL" id="KIO09859.1"/>
    </source>
</evidence>
<dbReference type="Proteomes" id="UP000054217">
    <property type="component" value="Unassembled WGS sequence"/>
</dbReference>
<dbReference type="HOGENOM" id="CLU_2980036_0_0_1"/>
<keyword evidence="2" id="KW-1185">Reference proteome</keyword>
<gene>
    <name evidence="1" type="ORF">M404DRAFT_215778</name>
</gene>
<dbReference type="EMBL" id="KN831953">
    <property type="protein sequence ID" value="KIO09859.1"/>
    <property type="molecule type" value="Genomic_DNA"/>
</dbReference>
<dbReference type="AlphaFoldDB" id="A0A0C3PNA4"/>
<proteinExistence type="predicted"/>